<dbReference type="Proteomes" id="UP001225042">
    <property type="component" value="Unassembled WGS sequence"/>
</dbReference>
<keyword evidence="1" id="KW-0472">Membrane</keyword>
<keyword evidence="3" id="KW-1185">Reference proteome</keyword>
<feature type="transmembrane region" description="Helical" evidence="1">
    <location>
        <begin position="38"/>
        <end position="62"/>
    </location>
</feature>
<keyword evidence="1" id="KW-1133">Transmembrane helix</keyword>
<dbReference type="RefSeq" id="WP_306682263.1">
    <property type="nucleotide sequence ID" value="NZ_JAVDKR010000001.1"/>
</dbReference>
<evidence type="ECO:0008006" key="4">
    <source>
        <dbReference type="Google" id="ProtNLM"/>
    </source>
</evidence>
<name>A0AAW8HBH6_9ENTR</name>
<gene>
    <name evidence="2" type="ORF">RBJ67_16620</name>
</gene>
<accession>A0AAW8HBH6</accession>
<evidence type="ECO:0000313" key="3">
    <source>
        <dbReference type="Proteomes" id="UP001225042"/>
    </source>
</evidence>
<evidence type="ECO:0000256" key="1">
    <source>
        <dbReference type="SAM" id="Phobius"/>
    </source>
</evidence>
<organism evidence="2 3">
    <name type="scientific">Enterobacter soli</name>
    <dbReference type="NCBI Taxonomy" id="885040"/>
    <lineage>
        <taxon>Bacteria</taxon>
        <taxon>Pseudomonadati</taxon>
        <taxon>Pseudomonadota</taxon>
        <taxon>Gammaproteobacteria</taxon>
        <taxon>Enterobacterales</taxon>
        <taxon>Enterobacteriaceae</taxon>
        <taxon>Enterobacter</taxon>
    </lineage>
</organism>
<proteinExistence type="predicted"/>
<reference evidence="2 3" key="1">
    <citation type="submission" date="2023-08" db="EMBL/GenBank/DDBJ databases">
        <authorList>
            <person name="Dale J."/>
        </authorList>
    </citation>
    <scope>NUCLEOTIDE SEQUENCE [LARGE SCALE GENOMIC DNA]</scope>
    <source>
        <strain evidence="2 3">2023EL-00788</strain>
    </source>
</reference>
<keyword evidence="1" id="KW-0812">Transmembrane</keyword>
<comment type="caution">
    <text evidence="2">The sequence shown here is derived from an EMBL/GenBank/DDBJ whole genome shotgun (WGS) entry which is preliminary data.</text>
</comment>
<sequence length="227" mass="24550">MSGVASVLAVPVIGIAAWIIGGWMIADGMKNKGKLVSRAAGVIGGLAIGLVAFVISLIVMGANDDTTTVSSTPIASSTVNEEKEVKTFDISSDTYIERMNTILSRMEKPLKIQVPMKQLEFSSIGEYQLDKNIKISIMANNGDHRLRGAVISSINDGNTDTSLKTLYLAMPAFMAVMNEKESKGVPFLDIITNLMAGKYPGDVYEINGIHYSVVHKDGIDFFFIRPV</sequence>
<feature type="transmembrane region" description="Helical" evidence="1">
    <location>
        <begin position="6"/>
        <end position="26"/>
    </location>
</feature>
<dbReference type="EMBL" id="JAVDKS010000007">
    <property type="protein sequence ID" value="MDQ2257753.1"/>
    <property type="molecule type" value="Genomic_DNA"/>
</dbReference>
<evidence type="ECO:0000313" key="2">
    <source>
        <dbReference type="EMBL" id="MDQ2257753.1"/>
    </source>
</evidence>
<dbReference type="AlphaFoldDB" id="A0AAW8HBH6"/>
<protein>
    <recommendedName>
        <fullName evidence="4">DUF4190 domain-containing protein</fullName>
    </recommendedName>
</protein>